<feature type="signal peptide" evidence="1">
    <location>
        <begin position="1"/>
        <end position="19"/>
    </location>
</feature>
<dbReference type="AlphaFoldDB" id="K9IW04"/>
<keyword evidence="1" id="KW-0732">Signal</keyword>
<evidence type="ECO:0000256" key="1">
    <source>
        <dbReference type="SAM" id="SignalP"/>
    </source>
</evidence>
<proteinExistence type="evidence at transcript level"/>
<organism evidence="2">
    <name type="scientific">Desmodus rotundus</name>
    <name type="common">Vampire bat</name>
    <dbReference type="NCBI Taxonomy" id="9430"/>
    <lineage>
        <taxon>Eukaryota</taxon>
        <taxon>Metazoa</taxon>
        <taxon>Chordata</taxon>
        <taxon>Craniata</taxon>
        <taxon>Vertebrata</taxon>
        <taxon>Euteleostomi</taxon>
        <taxon>Mammalia</taxon>
        <taxon>Eutheria</taxon>
        <taxon>Laurasiatheria</taxon>
        <taxon>Chiroptera</taxon>
        <taxon>Yangochiroptera</taxon>
        <taxon>Phyllostomidae</taxon>
        <taxon>Desmodontinae</taxon>
        <taxon>Desmodus</taxon>
    </lineage>
</organism>
<name>K9IW04_DESRO</name>
<feature type="chain" id="PRO_5003932395" evidence="1">
    <location>
        <begin position="20"/>
        <end position="66"/>
    </location>
</feature>
<evidence type="ECO:0000313" key="2">
    <source>
        <dbReference type="EMBL" id="JAA44741.1"/>
    </source>
</evidence>
<sequence>MVHSFLPLICFLLRPAVQSLWRISTLSDMGVVGSIVRVRIRVKFLLQTLIHLAAGPVQQTSVAFRA</sequence>
<reference evidence="2" key="1">
    <citation type="submission" date="2012-11" db="EMBL/GenBank/DDBJ databases">
        <title>The Vampirome: Transcriptome and Proteome Analysis of the Submandibular and Accessory Glands of the Vampire Bat and Vector of Human Rabies, Desmodus rotundus.</title>
        <authorList>
            <person name="Francischetti I.M.B."/>
            <person name="Assumpcao T.C.F."/>
            <person name="Ma D."/>
            <person name="Vicente E.C."/>
            <person name="Ribeiro J.M.C."/>
        </authorList>
    </citation>
    <scope>NUCLEOTIDE SEQUENCE</scope>
    <source>
        <tissue evidence="2">Salivary gland</tissue>
    </source>
</reference>
<dbReference type="EMBL" id="GABZ01008784">
    <property type="protein sequence ID" value="JAA44741.1"/>
    <property type="molecule type" value="mRNA"/>
</dbReference>
<accession>K9IW04</accession>
<protein>
    <submittedName>
        <fullName evidence="2">Putative secreted protein</fullName>
    </submittedName>
</protein>